<evidence type="ECO:0000313" key="3">
    <source>
        <dbReference type="EMBL" id="AKK19708.1"/>
    </source>
</evidence>
<sequence length="177" mass="20277">MGNENKKSFDWQEIGQRFRSVRLGRDYTQLKMGEVANQKKSAIGQFEIGSKPASTHYALFLRNEFGVSFDWLYDGVETKIKSSDREKKRILNPTAIGERLKKFRKEEGLTLKEFGEWVGLPIPTINSYERGRSAPEIKSALKIKRALHKPLDWIYFGDEPVLPKSRRLASASQPSSV</sequence>
<dbReference type="EMBL" id="CP004021">
    <property type="protein sequence ID" value="AKK19708.1"/>
    <property type="molecule type" value="Genomic_DNA"/>
</dbReference>
<dbReference type="RefSeq" id="WP_047263806.1">
    <property type="nucleotide sequence ID" value="NZ_CP004021.1"/>
</dbReference>
<dbReference type="KEGG" id="lau:G293_00255"/>
<dbReference type="GO" id="GO:0003700">
    <property type="term" value="F:DNA-binding transcription factor activity"/>
    <property type="evidence" value="ECO:0007669"/>
    <property type="project" value="TreeGrafter"/>
</dbReference>
<dbReference type="Proteomes" id="UP000035503">
    <property type="component" value="Chromosome"/>
</dbReference>
<protein>
    <recommendedName>
        <fullName evidence="2">HTH cro/C1-type domain-containing protein</fullName>
    </recommendedName>
</protein>
<name>A0A0G3I5G6_LIBAF</name>
<dbReference type="PATRIC" id="fig|1277257.4.peg.57"/>
<dbReference type="PROSITE" id="PS50943">
    <property type="entry name" value="HTH_CROC1"/>
    <property type="match status" value="2"/>
</dbReference>
<dbReference type="PANTHER" id="PTHR46797:SF1">
    <property type="entry name" value="METHYLPHOSPHONATE SYNTHASE"/>
    <property type="match status" value="1"/>
</dbReference>
<dbReference type="CDD" id="cd00093">
    <property type="entry name" value="HTH_XRE"/>
    <property type="match status" value="2"/>
</dbReference>
<evidence type="ECO:0000259" key="2">
    <source>
        <dbReference type="PROSITE" id="PS50943"/>
    </source>
</evidence>
<dbReference type="SMART" id="SM00530">
    <property type="entry name" value="HTH_XRE"/>
    <property type="match status" value="2"/>
</dbReference>
<dbReference type="Pfam" id="PF01381">
    <property type="entry name" value="HTH_3"/>
    <property type="match status" value="1"/>
</dbReference>
<dbReference type="GO" id="GO:0005829">
    <property type="term" value="C:cytosol"/>
    <property type="evidence" value="ECO:0007669"/>
    <property type="project" value="TreeGrafter"/>
</dbReference>
<dbReference type="STRING" id="1277257.G293_00255"/>
<feature type="domain" description="HTH cro/C1-type" evidence="2">
    <location>
        <begin position="100"/>
        <end position="154"/>
    </location>
</feature>
<feature type="domain" description="HTH cro/C1-type" evidence="2">
    <location>
        <begin position="18"/>
        <end position="72"/>
    </location>
</feature>
<dbReference type="GO" id="GO:0003677">
    <property type="term" value="F:DNA binding"/>
    <property type="evidence" value="ECO:0007669"/>
    <property type="project" value="UniProtKB-KW"/>
</dbReference>
<organism evidence="3 4">
    <name type="scientific">Candidatus Liberibacter africanus PTSAPSY</name>
    <dbReference type="NCBI Taxonomy" id="1277257"/>
    <lineage>
        <taxon>Bacteria</taxon>
        <taxon>Pseudomonadati</taxon>
        <taxon>Pseudomonadota</taxon>
        <taxon>Alphaproteobacteria</taxon>
        <taxon>Hyphomicrobiales</taxon>
        <taxon>Rhizobiaceae</taxon>
        <taxon>Liberibacter</taxon>
    </lineage>
</organism>
<dbReference type="InterPro" id="IPR050807">
    <property type="entry name" value="TransReg_Diox_bact_type"/>
</dbReference>
<reference evidence="3 4" key="1">
    <citation type="journal article" date="2015" name="Genome Announc.">
        <title>Complete Genome Sequence of 'Candidatus Liberibacter africanus,' a Bacterium Associated with Citrus Huanglongbing.</title>
        <authorList>
            <person name="Lin H."/>
            <person name="Pietersen G."/>
            <person name="Han C."/>
            <person name="Read D.A."/>
            <person name="Lou B."/>
            <person name="Gupta G."/>
            <person name="Civerolo E.L."/>
        </authorList>
    </citation>
    <scope>NUCLEOTIDE SEQUENCE [LARGE SCALE GENOMIC DNA]</scope>
    <source>
        <strain evidence="3 4">PTSAPSY</strain>
    </source>
</reference>
<evidence type="ECO:0000313" key="4">
    <source>
        <dbReference type="Proteomes" id="UP000035503"/>
    </source>
</evidence>
<dbReference type="PANTHER" id="PTHR46797">
    <property type="entry name" value="HTH-TYPE TRANSCRIPTIONAL REGULATOR"/>
    <property type="match status" value="1"/>
</dbReference>
<proteinExistence type="predicted"/>
<dbReference type="InterPro" id="IPR001387">
    <property type="entry name" value="Cro/C1-type_HTH"/>
</dbReference>
<dbReference type="InterPro" id="IPR010982">
    <property type="entry name" value="Lambda_DNA-bd_dom_sf"/>
</dbReference>
<gene>
    <name evidence="3" type="ORF">G293_00255</name>
</gene>
<dbReference type="OrthoDB" id="8235893at2"/>
<accession>A0A0G3I5G6</accession>
<dbReference type="Gene3D" id="1.10.260.40">
    <property type="entry name" value="lambda repressor-like DNA-binding domains"/>
    <property type="match status" value="2"/>
</dbReference>
<keyword evidence="1" id="KW-0238">DNA-binding</keyword>
<dbReference type="SUPFAM" id="SSF47413">
    <property type="entry name" value="lambda repressor-like DNA-binding domains"/>
    <property type="match status" value="2"/>
</dbReference>
<keyword evidence="4" id="KW-1185">Reference proteome</keyword>
<evidence type="ECO:0000256" key="1">
    <source>
        <dbReference type="ARBA" id="ARBA00023125"/>
    </source>
</evidence>
<dbReference type="AlphaFoldDB" id="A0A0G3I5G6"/>